<dbReference type="AlphaFoldDB" id="A0AAW1CGF8"/>
<feature type="transmembrane region" description="Helical" evidence="13">
    <location>
        <begin position="252"/>
        <end position="271"/>
    </location>
</feature>
<proteinExistence type="inferred from homology"/>
<evidence type="ECO:0000256" key="9">
    <source>
        <dbReference type="ARBA" id="ARBA00032607"/>
    </source>
</evidence>
<evidence type="ECO:0000256" key="1">
    <source>
        <dbReference type="ARBA" id="ARBA00004477"/>
    </source>
</evidence>
<dbReference type="GO" id="GO:0005789">
    <property type="term" value="C:endoplasmic reticulum membrane"/>
    <property type="evidence" value="ECO:0007669"/>
    <property type="project" value="UniProtKB-SubCell"/>
</dbReference>
<evidence type="ECO:0000256" key="6">
    <source>
        <dbReference type="ARBA" id="ARBA00022824"/>
    </source>
</evidence>
<organism evidence="15 16">
    <name type="scientific">Rhynocoris fuscipes</name>
    <dbReference type="NCBI Taxonomy" id="488301"/>
    <lineage>
        <taxon>Eukaryota</taxon>
        <taxon>Metazoa</taxon>
        <taxon>Ecdysozoa</taxon>
        <taxon>Arthropoda</taxon>
        <taxon>Hexapoda</taxon>
        <taxon>Insecta</taxon>
        <taxon>Pterygota</taxon>
        <taxon>Neoptera</taxon>
        <taxon>Paraneoptera</taxon>
        <taxon>Hemiptera</taxon>
        <taxon>Heteroptera</taxon>
        <taxon>Panheteroptera</taxon>
        <taxon>Cimicomorpha</taxon>
        <taxon>Reduviidae</taxon>
        <taxon>Harpactorinae</taxon>
        <taxon>Harpactorini</taxon>
        <taxon>Rhynocoris</taxon>
    </lineage>
</organism>
<keyword evidence="4 13" id="KW-0812">Transmembrane</keyword>
<comment type="catalytic activity">
    <reaction evidence="10">
        <text>Hydrolyzes the peptide bond -P2-(S-farnesyl or geranylgeranyl)C-P1'-P2'-P3'-COOH where P1' and P2' are amino acids with aliphatic sidechains and P3' is any C-terminal residue.</text>
        <dbReference type="EC" id="3.4.26.1"/>
    </reaction>
</comment>
<evidence type="ECO:0000259" key="14">
    <source>
        <dbReference type="Pfam" id="PF02517"/>
    </source>
</evidence>
<feature type="transmembrane region" description="Helical" evidence="13">
    <location>
        <begin position="85"/>
        <end position="106"/>
    </location>
</feature>
<feature type="transmembrane region" description="Helical" evidence="13">
    <location>
        <begin position="46"/>
        <end position="65"/>
    </location>
</feature>
<keyword evidence="7 13" id="KW-1133">Transmembrane helix</keyword>
<dbReference type="EC" id="3.4.26.1" evidence="11"/>
<feature type="transmembrane region" description="Helical" evidence="13">
    <location>
        <begin position="163"/>
        <end position="180"/>
    </location>
</feature>
<evidence type="ECO:0000256" key="10">
    <source>
        <dbReference type="ARBA" id="ARBA00047280"/>
    </source>
</evidence>
<dbReference type="EMBL" id="JAPXFL010000014">
    <property type="protein sequence ID" value="KAK9497456.1"/>
    <property type="molecule type" value="Genomic_DNA"/>
</dbReference>
<dbReference type="Proteomes" id="UP001461498">
    <property type="component" value="Unassembled WGS sequence"/>
</dbReference>
<comment type="similarity">
    <text evidence="2">Belongs to the peptidase U48 family.</text>
</comment>
<keyword evidence="6" id="KW-0256">Endoplasmic reticulum</keyword>
<evidence type="ECO:0000256" key="11">
    <source>
        <dbReference type="ARBA" id="ARBA00049729"/>
    </source>
</evidence>
<evidence type="ECO:0000256" key="3">
    <source>
        <dbReference type="ARBA" id="ARBA00022670"/>
    </source>
</evidence>
<protein>
    <recommendedName>
        <fullName evidence="12">CAAX prenyl protease 2</fullName>
        <ecNumber evidence="11">3.4.26.1</ecNumber>
    </recommendedName>
    <alternativeName>
        <fullName evidence="9">Farnesylated proteins-converting enzyme 2</fullName>
    </alternativeName>
</protein>
<comment type="caution">
    <text evidence="15">The sequence shown here is derived from an EMBL/GenBank/DDBJ whole genome shotgun (WGS) entry which is preliminary data.</text>
</comment>
<name>A0AAW1CGF8_9HEMI</name>
<dbReference type="GO" id="GO:0004222">
    <property type="term" value="F:metalloendopeptidase activity"/>
    <property type="evidence" value="ECO:0007669"/>
    <property type="project" value="InterPro"/>
</dbReference>
<dbReference type="InterPro" id="IPR039731">
    <property type="entry name" value="Rce1"/>
</dbReference>
<keyword evidence="5" id="KW-0378">Hydrolase</keyword>
<evidence type="ECO:0000256" key="4">
    <source>
        <dbReference type="ARBA" id="ARBA00022692"/>
    </source>
</evidence>
<evidence type="ECO:0000256" key="12">
    <source>
        <dbReference type="ARBA" id="ARBA00049763"/>
    </source>
</evidence>
<accession>A0AAW1CGF8</accession>
<feature type="transmembrane region" description="Helical" evidence="13">
    <location>
        <begin position="12"/>
        <end position="30"/>
    </location>
</feature>
<comment type="subcellular location">
    <subcellularLocation>
        <location evidence="1">Endoplasmic reticulum membrane</location>
        <topology evidence="1">Multi-pass membrane protein</topology>
    </subcellularLocation>
</comment>
<keyword evidence="3" id="KW-0645">Protease</keyword>
<keyword evidence="16" id="KW-1185">Reference proteome</keyword>
<dbReference type="PANTHER" id="PTHR13046">
    <property type="entry name" value="PROTEASE U48 CAAX PRENYL PROTEASE RCE1"/>
    <property type="match status" value="1"/>
</dbReference>
<evidence type="ECO:0000256" key="5">
    <source>
        <dbReference type="ARBA" id="ARBA00022801"/>
    </source>
</evidence>
<evidence type="ECO:0000256" key="7">
    <source>
        <dbReference type="ARBA" id="ARBA00022989"/>
    </source>
</evidence>
<dbReference type="InterPro" id="IPR003675">
    <property type="entry name" value="Rce1/LyrA-like_dom"/>
</dbReference>
<evidence type="ECO:0000313" key="15">
    <source>
        <dbReference type="EMBL" id="KAK9497456.1"/>
    </source>
</evidence>
<feature type="domain" description="CAAX prenyl protease 2/Lysostaphin resistance protein A-like" evidence="14">
    <location>
        <begin position="129"/>
        <end position="233"/>
    </location>
</feature>
<evidence type="ECO:0000256" key="8">
    <source>
        <dbReference type="ARBA" id="ARBA00023136"/>
    </source>
</evidence>
<sequence>MTFVRNYNCPIQLLGCSFLSLTYVLSLYVWRTNSHRNHPTTVKRRFLSVLIMAVISPMFVAVFTYCGASSTHTIWELLGLRLPGLFMAATVPLLLTMVLFLGPLVMQKQSDTWLLYSDSMYWMNNLKNLLWLRDHIIAPLSEELTFRACMLPLLIQCFRPQNAVFICPLFFGIAHLHHVYGRIKSGITVKYAIIFTGFQVLYTTLFGAYSAFLFLRTGHFIAPFLAHAFCNHMGFPDFYEVINYPEPKRMQTFFFCILGLISWCFLLSPLTNPNLYNNNIYWQT</sequence>
<keyword evidence="8 13" id="KW-0472">Membrane</keyword>
<feature type="transmembrane region" description="Helical" evidence="13">
    <location>
        <begin position="192"/>
        <end position="215"/>
    </location>
</feature>
<gene>
    <name evidence="15" type="ORF">O3M35_004165</name>
</gene>
<dbReference type="GO" id="GO:0071586">
    <property type="term" value="P:CAAX-box protein processing"/>
    <property type="evidence" value="ECO:0007669"/>
    <property type="project" value="InterPro"/>
</dbReference>
<evidence type="ECO:0000313" key="16">
    <source>
        <dbReference type="Proteomes" id="UP001461498"/>
    </source>
</evidence>
<evidence type="ECO:0000256" key="13">
    <source>
        <dbReference type="SAM" id="Phobius"/>
    </source>
</evidence>
<dbReference type="PANTHER" id="PTHR13046:SF0">
    <property type="entry name" value="CAAX PRENYL PROTEASE 2"/>
    <property type="match status" value="1"/>
</dbReference>
<evidence type="ECO:0000256" key="2">
    <source>
        <dbReference type="ARBA" id="ARBA00006897"/>
    </source>
</evidence>
<reference evidence="15 16" key="1">
    <citation type="submission" date="2022-12" db="EMBL/GenBank/DDBJ databases">
        <title>Chromosome-level genome assembly of true bugs.</title>
        <authorList>
            <person name="Ma L."/>
            <person name="Li H."/>
        </authorList>
    </citation>
    <scope>NUCLEOTIDE SEQUENCE [LARGE SCALE GENOMIC DNA]</scope>
    <source>
        <strain evidence="15">Lab_2022b</strain>
    </source>
</reference>
<dbReference type="Pfam" id="PF02517">
    <property type="entry name" value="Rce1-like"/>
    <property type="match status" value="1"/>
</dbReference>